<dbReference type="VEuPathDB" id="TrichDB:TVAGG3_0953990"/>
<reference evidence="2" key="2">
    <citation type="journal article" date="2007" name="Science">
        <title>Draft genome sequence of the sexually transmitted pathogen Trichomonas vaginalis.</title>
        <authorList>
            <person name="Carlton J.M."/>
            <person name="Hirt R.P."/>
            <person name="Silva J.C."/>
            <person name="Delcher A.L."/>
            <person name="Schatz M."/>
            <person name="Zhao Q."/>
            <person name="Wortman J.R."/>
            <person name="Bidwell S.L."/>
            <person name="Alsmark U.C.M."/>
            <person name="Besteiro S."/>
            <person name="Sicheritz-Ponten T."/>
            <person name="Noel C.J."/>
            <person name="Dacks J.B."/>
            <person name="Foster P.G."/>
            <person name="Simillion C."/>
            <person name="Van de Peer Y."/>
            <person name="Miranda-Saavedra D."/>
            <person name="Barton G.J."/>
            <person name="Westrop G.D."/>
            <person name="Mueller S."/>
            <person name="Dessi D."/>
            <person name="Fiori P.L."/>
            <person name="Ren Q."/>
            <person name="Paulsen I."/>
            <person name="Zhang H."/>
            <person name="Bastida-Corcuera F.D."/>
            <person name="Simoes-Barbosa A."/>
            <person name="Brown M.T."/>
            <person name="Hayes R.D."/>
            <person name="Mukherjee M."/>
            <person name="Okumura C.Y."/>
            <person name="Schneider R."/>
            <person name="Smith A.J."/>
            <person name="Vanacova S."/>
            <person name="Villalvazo M."/>
            <person name="Haas B.J."/>
            <person name="Pertea M."/>
            <person name="Feldblyum T.V."/>
            <person name="Utterback T.R."/>
            <person name="Shu C.L."/>
            <person name="Osoegawa K."/>
            <person name="de Jong P.J."/>
            <person name="Hrdy I."/>
            <person name="Horvathova L."/>
            <person name="Zubacova Z."/>
            <person name="Dolezal P."/>
            <person name="Malik S.B."/>
            <person name="Logsdon J.M. Jr."/>
            <person name="Henze K."/>
            <person name="Gupta A."/>
            <person name="Wang C.C."/>
            <person name="Dunne R.L."/>
            <person name="Upcroft J.A."/>
            <person name="Upcroft P."/>
            <person name="White O."/>
            <person name="Salzberg S.L."/>
            <person name="Tang P."/>
            <person name="Chiu C.-H."/>
            <person name="Lee Y.-S."/>
            <person name="Embley T.M."/>
            <person name="Coombs G.H."/>
            <person name="Mottram J.C."/>
            <person name="Tachezy J."/>
            <person name="Fraser-Liggett C.M."/>
            <person name="Johnson P.J."/>
        </authorList>
    </citation>
    <scope>NUCLEOTIDE SEQUENCE [LARGE SCALE GENOMIC DNA]</scope>
    <source>
        <strain evidence="2">G3</strain>
    </source>
</reference>
<name>A2DG65_TRIV3</name>
<dbReference type="AlphaFoldDB" id="A2DG65"/>
<dbReference type="Proteomes" id="UP000001542">
    <property type="component" value="Unassembled WGS sequence"/>
</dbReference>
<evidence type="ECO:0000256" key="1">
    <source>
        <dbReference type="SAM" id="MobiDB-lite"/>
    </source>
</evidence>
<dbReference type="InParanoid" id="A2DG65"/>
<accession>A2DG65</accession>
<sequence length="115" mass="13026">MKIYVHIRDKTYTVSVGEGKQNVEWLANVALLRFDRSGFDHLSYRQFKYLDKPLDPNATIASQMKEDSHCYLLLQGDEGFDDNLGDDDATQPKADETEATENQEEAGQANNQPAE</sequence>
<feature type="compositionally biased region" description="Acidic residues" evidence="1">
    <location>
        <begin position="79"/>
        <end position="89"/>
    </location>
</feature>
<dbReference type="VEuPathDB" id="TrichDB:TVAG_163880"/>
<feature type="region of interest" description="Disordered" evidence="1">
    <location>
        <begin position="79"/>
        <end position="115"/>
    </location>
</feature>
<organism evidence="2 3">
    <name type="scientific">Trichomonas vaginalis (strain ATCC PRA-98 / G3)</name>
    <dbReference type="NCBI Taxonomy" id="412133"/>
    <lineage>
        <taxon>Eukaryota</taxon>
        <taxon>Metamonada</taxon>
        <taxon>Parabasalia</taxon>
        <taxon>Trichomonadida</taxon>
        <taxon>Trichomonadidae</taxon>
        <taxon>Trichomonas</taxon>
    </lineage>
</organism>
<keyword evidence="3" id="KW-1185">Reference proteome</keyword>
<dbReference type="RefSeq" id="XP_001581678.1">
    <property type="nucleotide sequence ID" value="XM_001581628.1"/>
</dbReference>
<protein>
    <submittedName>
        <fullName evidence="2">Uncharacterized protein</fullName>
    </submittedName>
</protein>
<dbReference type="OrthoDB" id="10248873at2759"/>
<evidence type="ECO:0000313" key="2">
    <source>
        <dbReference type="EMBL" id="EAY20692.1"/>
    </source>
</evidence>
<dbReference type="EMBL" id="DS113196">
    <property type="protein sequence ID" value="EAY20692.1"/>
    <property type="molecule type" value="Genomic_DNA"/>
</dbReference>
<proteinExistence type="predicted"/>
<evidence type="ECO:0000313" key="3">
    <source>
        <dbReference type="Proteomes" id="UP000001542"/>
    </source>
</evidence>
<dbReference type="KEGG" id="tva:5466235"/>
<gene>
    <name evidence="2" type="ORF">TVAG_163880</name>
</gene>
<reference evidence="2" key="1">
    <citation type="submission" date="2006-10" db="EMBL/GenBank/DDBJ databases">
        <authorList>
            <person name="Amadeo P."/>
            <person name="Zhao Q."/>
            <person name="Wortman J."/>
            <person name="Fraser-Liggett C."/>
            <person name="Carlton J."/>
        </authorList>
    </citation>
    <scope>NUCLEOTIDE SEQUENCE</scope>
    <source>
        <strain evidence="2">G3</strain>
    </source>
</reference>